<dbReference type="InterPro" id="IPR011009">
    <property type="entry name" value="Kinase-like_dom_sf"/>
</dbReference>
<dbReference type="VEuPathDB" id="FungiDB:BO80DRAFT_392755"/>
<evidence type="ECO:0000313" key="3">
    <source>
        <dbReference type="Proteomes" id="UP000249402"/>
    </source>
</evidence>
<keyword evidence="3" id="KW-1185">Reference proteome</keyword>
<dbReference type="STRING" id="1448316.A0A395GKN8"/>
<dbReference type="Gene3D" id="3.30.200.20">
    <property type="entry name" value="Phosphorylase Kinase, domain 1"/>
    <property type="match status" value="1"/>
</dbReference>
<dbReference type="AlphaFoldDB" id="A0A395GKN8"/>
<feature type="domain" description="Aminoglycoside phosphotransferase" evidence="1">
    <location>
        <begin position="87"/>
        <end position="362"/>
    </location>
</feature>
<dbReference type="RefSeq" id="XP_025570393.1">
    <property type="nucleotide sequence ID" value="XM_025717233.1"/>
</dbReference>
<sequence length="568" mass="64551">MLHKAAPTLQSQGRITLFTTGQLKTHLSQSFHRSWDANDDSYDYTRGRFLSNEPHEMKIRRVKLNLNELAKSAAESIGFTYSQCVRIEKFPDGMFNKAFLFTMQDGTQVVGKVPNPNAGRPHYTTASEVATMDFVRNELSTPVPRVLAWSSEANENPVGAEYIIMEKAEGVQLDKVWPKMDIKKRFELVKTIAEYQKAWMSRSFTQYGSLYYSSGLPNIEGCVLVKEDGSNCKEHRFAVGPTTGREFLDDGRIDVDFDRGPWGSVHQYKSAVGFRELACVQNMARLPRSFLGLYGPGTYTPSRFKKIAALQHYLCLLPYFLPTDKSISSAFLWHPDLHTENIFVHPDRPSEVLSIIDWQSSEILPLFDHARQPYFLDYDGPPATGLDPPEFPKNFDELDPDEQRRAHGLYLNMSLATLYRKLTSTKNGTLFRAMEFGQTPSFDMMLFAQNLLIDGEALYRARILDIEQEWSSLPGVQASGTQPFPLEFSAEDVNSIGEDADGAIEGMELMQSVKESLGELWPEKGIVRPERYDEAKRLLKEIKTELIARLAHSEAESKAWEESWPFDD</sequence>
<dbReference type="OrthoDB" id="10003767at2759"/>
<evidence type="ECO:0000313" key="2">
    <source>
        <dbReference type="EMBL" id="RAK96065.1"/>
    </source>
</evidence>
<dbReference type="Pfam" id="PF01636">
    <property type="entry name" value="APH"/>
    <property type="match status" value="1"/>
</dbReference>
<accession>A0A395GKN8</accession>
<dbReference type="InterPro" id="IPR051035">
    <property type="entry name" value="Mito_inheritance_9"/>
</dbReference>
<dbReference type="Proteomes" id="UP000249402">
    <property type="component" value="Unassembled WGS sequence"/>
</dbReference>
<dbReference type="InterPro" id="IPR002575">
    <property type="entry name" value="Aminoglycoside_PTrfase"/>
</dbReference>
<reference evidence="2 3" key="1">
    <citation type="submission" date="2018-02" db="EMBL/GenBank/DDBJ databases">
        <title>The genomes of Aspergillus section Nigri reveals drivers in fungal speciation.</title>
        <authorList>
            <consortium name="DOE Joint Genome Institute"/>
            <person name="Vesth T.C."/>
            <person name="Nybo J."/>
            <person name="Theobald S."/>
            <person name="Brandl J."/>
            <person name="Frisvad J.C."/>
            <person name="Nielsen K.F."/>
            <person name="Lyhne E.K."/>
            <person name="Kogle M.E."/>
            <person name="Kuo A."/>
            <person name="Riley R."/>
            <person name="Clum A."/>
            <person name="Nolan M."/>
            <person name="Lipzen A."/>
            <person name="Salamov A."/>
            <person name="Henrissat B."/>
            <person name="Wiebenga A."/>
            <person name="De vries R.P."/>
            <person name="Grigoriev I.V."/>
            <person name="Mortensen U.H."/>
            <person name="Andersen M.R."/>
            <person name="Baker S.E."/>
        </authorList>
    </citation>
    <scope>NUCLEOTIDE SEQUENCE [LARGE SCALE GENOMIC DNA]</scope>
    <source>
        <strain evidence="2 3">CBS 121593</strain>
    </source>
</reference>
<protein>
    <submittedName>
        <fullName evidence="2">Phosphotransferase enzyme family protein</fullName>
    </submittedName>
</protein>
<proteinExistence type="predicted"/>
<dbReference type="EMBL" id="KZ824481">
    <property type="protein sequence ID" value="RAK96065.1"/>
    <property type="molecule type" value="Genomic_DNA"/>
</dbReference>
<dbReference type="GO" id="GO:0005739">
    <property type="term" value="C:mitochondrion"/>
    <property type="evidence" value="ECO:0007669"/>
    <property type="project" value="TreeGrafter"/>
</dbReference>
<organism evidence="2 3">
    <name type="scientific">Aspergillus ibericus CBS 121593</name>
    <dbReference type="NCBI Taxonomy" id="1448316"/>
    <lineage>
        <taxon>Eukaryota</taxon>
        <taxon>Fungi</taxon>
        <taxon>Dikarya</taxon>
        <taxon>Ascomycota</taxon>
        <taxon>Pezizomycotina</taxon>
        <taxon>Eurotiomycetes</taxon>
        <taxon>Eurotiomycetidae</taxon>
        <taxon>Eurotiales</taxon>
        <taxon>Aspergillaceae</taxon>
        <taxon>Aspergillus</taxon>
        <taxon>Aspergillus subgen. Circumdati</taxon>
    </lineage>
</organism>
<dbReference type="PANTHER" id="PTHR36091:SF2">
    <property type="entry name" value="AMINOGLYCOSIDE PHOSPHOTRANSFERASE DOMAIN-CONTAINING PROTEIN"/>
    <property type="match status" value="1"/>
</dbReference>
<evidence type="ECO:0000259" key="1">
    <source>
        <dbReference type="Pfam" id="PF01636"/>
    </source>
</evidence>
<gene>
    <name evidence="2" type="ORF">BO80DRAFT_392755</name>
</gene>
<dbReference type="GO" id="GO:0016740">
    <property type="term" value="F:transferase activity"/>
    <property type="evidence" value="ECO:0007669"/>
    <property type="project" value="UniProtKB-KW"/>
</dbReference>
<dbReference type="Gene3D" id="3.90.1200.10">
    <property type="match status" value="1"/>
</dbReference>
<dbReference type="PANTHER" id="PTHR36091">
    <property type="entry name" value="ALTERED INHERITANCE OF MITOCHONDRIA PROTEIN 9, MITOCHONDRIAL"/>
    <property type="match status" value="1"/>
</dbReference>
<keyword evidence="2" id="KW-0808">Transferase</keyword>
<name>A0A395GKN8_9EURO</name>
<dbReference type="SUPFAM" id="SSF56112">
    <property type="entry name" value="Protein kinase-like (PK-like)"/>
    <property type="match status" value="1"/>
</dbReference>
<dbReference type="GeneID" id="37222098"/>